<accession>A0A846U042</accession>
<feature type="transmembrane region" description="Helical" evidence="9">
    <location>
        <begin position="933"/>
        <end position="955"/>
    </location>
</feature>
<keyword evidence="5" id="KW-0653">Protein transport</keyword>
<evidence type="ECO:0000256" key="9">
    <source>
        <dbReference type="SAM" id="Phobius"/>
    </source>
</evidence>
<evidence type="ECO:0000256" key="7">
    <source>
        <dbReference type="ARBA" id="ARBA00023010"/>
    </source>
</evidence>
<dbReference type="GO" id="GO:0005886">
    <property type="term" value="C:plasma membrane"/>
    <property type="evidence" value="ECO:0007669"/>
    <property type="project" value="UniProtKB-SubCell"/>
</dbReference>
<proteinExistence type="predicted"/>
<feature type="domain" description="Protein export membrane protein SecD/SecF C-terminal" evidence="10">
    <location>
        <begin position="784"/>
        <end position="957"/>
    </location>
</feature>
<sequence>MKKSSSTIKNKKKAKNLSFFTRVTTLFILAATIIISAVFSINYLDSNSNLSIEFAGGYQAQVKYEGVYEENSKTHNVVDLLENRVDPLGTSNINIEKSTRTGNYYNVSISKSAGVDWSIFVNNIARRGYVYLLDEQGHDLLANNFSDDKNWTAKEERLTTNEAFSSIYHSTNFNSGQPEVIFDTSSELITTIQKIMQETNEAIYFYSDIGGLLNYIRNTWTGLQELIDVIDKETDSAKQLGLKALLANNTAGLDDDSGKKMYAAVKSSNRELINLLNQSRNGVYMINWKYNDNVDSIFPLSVDTNDKASVFDPANPFDPTKDKSSPMNAWLPHIKDLIILPEISNVLETSIINYKYAPYYIGTAGISSNTQITINDETFNKEKVQQIVNVLNAGLQKNNFTVEAILNIDPTLGAQSLKVAMIGLLVALIFLAIAMIFNYRLLGLSAVFIIILFLVATLVAFSFLNNVVAPETGIALIIGFALLLDTIVGLFNAIQKEYKTGKTVFDAFKSANKKSLVSAFDCSVIVLIVSLTIFWFGSRSIRGFAIMTSISTFGVMLLGILFLRLIIYLMLKNNTFESKPELLSLTQDKTRSSVQVQMADLEVMPEQNLVAQKKTSKTKKIKVKLAVIKQTFVQKIKLDKKPNFWHISQWNFWYKTTKWIMAGFGVILLSSGVVYLATGSNFGAGFDSRIDFTGETAAEGTPSDPNFNLWQQADKKKSEVVQALEDANKSYEKVYASLILDSLGASKNVIRIIVQTNVKDSAALEFREFLEFQVPSLSWFSSNINGLSGNQLFKDMLIVIAISLITIFLYVIVRFQMTFTIPLIAAIVFAVSLTLALLALLQITISTMTIGVILALVILVLINSVVIFDNIKEIKLNNHEKRDKLEKAEIIAISNDGVKKSLSRTLAVNSIIIVTALVVLCFLPSFWSVSLALILGTIVTFLATHFVAPWLWTFFEKRRIKRYQKRAEKIKKHFVGPDEYIIEGIND</sequence>
<evidence type="ECO:0000256" key="2">
    <source>
        <dbReference type="ARBA" id="ARBA00022448"/>
    </source>
</evidence>
<gene>
    <name evidence="11" type="ORF">HER12_01300</name>
</gene>
<dbReference type="PANTHER" id="PTHR30081:SF1">
    <property type="entry name" value="PROTEIN TRANSLOCASE SUBUNIT SECD"/>
    <property type="match status" value="1"/>
</dbReference>
<dbReference type="Pfam" id="PF02355">
    <property type="entry name" value="SecD_SecF_C"/>
    <property type="match status" value="2"/>
</dbReference>
<keyword evidence="3" id="KW-1003">Cell membrane</keyword>
<evidence type="ECO:0000313" key="11">
    <source>
        <dbReference type="EMBL" id="NKE38394.1"/>
    </source>
</evidence>
<evidence type="ECO:0000259" key="10">
    <source>
        <dbReference type="Pfam" id="PF02355"/>
    </source>
</evidence>
<evidence type="ECO:0000313" key="12">
    <source>
        <dbReference type="Proteomes" id="UP000584587"/>
    </source>
</evidence>
<feature type="transmembrane region" description="Helical" evidence="9">
    <location>
        <begin position="906"/>
        <end position="927"/>
    </location>
</feature>
<keyword evidence="6 9" id="KW-1133">Transmembrane helix</keyword>
<protein>
    <submittedName>
        <fullName evidence="11">Protein translocase</fullName>
    </submittedName>
</protein>
<comment type="subcellular location">
    <subcellularLocation>
        <location evidence="1">Cell membrane</location>
        <topology evidence="1">Multi-pass membrane protein</topology>
    </subcellularLocation>
</comment>
<feature type="transmembrane region" description="Helical" evidence="9">
    <location>
        <begin position="847"/>
        <end position="868"/>
    </location>
</feature>
<feature type="transmembrane region" description="Helical" evidence="9">
    <location>
        <begin position="796"/>
        <end position="813"/>
    </location>
</feature>
<name>A0A846U042_9MOLU</name>
<dbReference type="AlphaFoldDB" id="A0A846U042"/>
<keyword evidence="12" id="KW-1185">Reference proteome</keyword>
<dbReference type="RefSeq" id="WP_168104866.1">
    <property type="nucleotide sequence ID" value="NZ_CP051215.1"/>
</dbReference>
<dbReference type="EMBL" id="JAAVVK010000001">
    <property type="protein sequence ID" value="NKE38394.1"/>
    <property type="molecule type" value="Genomic_DNA"/>
</dbReference>
<dbReference type="InterPro" id="IPR022813">
    <property type="entry name" value="SecD/SecF_arch_bac"/>
</dbReference>
<feature type="domain" description="Protein export membrane protein SecD/SecF C-terminal" evidence="10">
    <location>
        <begin position="396"/>
        <end position="551"/>
    </location>
</feature>
<evidence type="ECO:0000256" key="1">
    <source>
        <dbReference type="ARBA" id="ARBA00004651"/>
    </source>
</evidence>
<feature type="transmembrane region" description="Helical" evidence="9">
    <location>
        <begin position="515"/>
        <end position="537"/>
    </location>
</feature>
<feature type="transmembrane region" description="Helical" evidence="9">
    <location>
        <begin position="659"/>
        <end position="678"/>
    </location>
</feature>
<dbReference type="PANTHER" id="PTHR30081">
    <property type="entry name" value="PROTEIN-EXPORT MEMBRANE PROTEIN SEC"/>
    <property type="match status" value="1"/>
</dbReference>
<feature type="transmembrane region" description="Helical" evidence="9">
    <location>
        <begin position="474"/>
        <end position="494"/>
    </location>
</feature>
<organism evidence="11 12">
    <name type="scientific">Spiroplasma platyhelix PALS-1</name>
    <dbReference type="NCBI Taxonomy" id="1276218"/>
    <lineage>
        <taxon>Bacteria</taxon>
        <taxon>Bacillati</taxon>
        <taxon>Mycoplasmatota</taxon>
        <taxon>Mollicutes</taxon>
        <taxon>Entomoplasmatales</taxon>
        <taxon>Spiroplasmataceae</taxon>
        <taxon>Spiroplasma</taxon>
    </lineage>
</organism>
<keyword evidence="7" id="KW-0811">Translocation</keyword>
<comment type="caution">
    <text evidence="11">The sequence shown here is derived from an EMBL/GenBank/DDBJ whole genome shotgun (WGS) entry which is preliminary data.</text>
</comment>
<keyword evidence="4 9" id="KW-0812">Transmembrane</keyword>
<evidence type="ECO:0000256" key="3">
    <source>
        <dbReference type="ARBA" id="ARBA00022475"/>
    </source>
</evidence>
<feature type="transmembrane region" description="Helical" evidence="9">
    <location>
        <begin position="543"/>
        <end position="571"/>
    </location>
</feature>
<keyword evidence="2" id="KW-0813">Transport</keyword>
<evidence type="ECO:0000256" key="4">
    <source>
        <dbReference type="ARBA" id="ARBA00022692"/>
    </source>
</evidence>
<dbReference type="GO" id="GO:0015031">
    <property type="term" value="P:protein transport"/>
    <property type="evidence" value="ECO:0007669"/>
    <property type="project" value="UniProtKB-KW"/>
</dbReference>
<dbReference type="NCBIfam" id="NF046001">
    <property type="entry name" value="SecDF_plasm"/>
    <property type="match status" value="1"/>
</dbReference>
<dbReference type="SUPFAM" id="SSF82866">
    <property type="entry name" value="Multidrug efflux transporter AcrB transmembrane domain"/>
    <property type="match status" value="2"/>
</dbReference>
<keyword evidence="8 9" id="KW-0472">Membrane</keyword>
<reference evidence="11 12" key="1">
    <citation type="submission" date="2020-04" db="EMBL/GenBank/DDBJ databases">
        <title>Complete genome sequence of Spiroplasma platyhelix ATCC 51748, an insect isolate.</title>
        <authorList>
            <person name="Green E.A."/>
            <person name="Klassen J.L."/>
        </authorList>
    </citation>
    <scope>NUCLEOTIDE SEQUENCE [LARGE SCALE GENOMIC DNA]</scope>
    <source>
        <strain evidence="11 12">PALS-1</strain>
    </source>
</reference>
<dbReference type="InterPro" id="IPR048634">
    <property type="entry name" value="SecD_SecF_C"/>
</dbReference>
<evidence type="ECO:0000256" key="8">
    <source>
        <dbReference type="ARBA" id="ARBA00023136"/>
    </source>
</evidence>
<feature type="transmembrane region" description="Helical" evidence="9">
    <location>
        <begin position="419"/>
        <end position="439"/>
    </location>
</feature>
<dbReference type="Gene3D" id="1.20.1640.10">
    <property type="entry name" value="Multidrug efflux transporter AcrB transmembrane domain"/>
    <property type="match status" value="2"/>
</dbReference>
<feature type="transmembrane region" description="Helical" evidence="9">
    <location>
        <begin position="446"/>
        <end position="468"/>
    </location>
</feature>
<dbReference type="Proteomes" id="UP000584587">
    <property type="component" value="Unassembled WGS sequence"/>
</dbReference>
<feature type="transmembrane region" description="Helical" evidence="9">
    <location>
        <begin position="820"/>
        <end position="841"/>
    </location>
</feature>
<evidence type="ECO:0000256" key="5">
    <source>
        <dbReference type="ARBA" id="ARBA00022927"/>
    </source>
</evidence>
<evidence type="ECO:0000256" key="6">
    <source>
        <dbReference type="ARBA" id="ARBA00022989"/>
    </source>
</evidence>